<organism evidence="1 2">
    <name type="scientific">Rhizobium anhuiense</name>
    <dbReference type="NCBI Taxonomy" id="1184720"/>
    <lineage>
        <taxon>Bacteria</taxon>
        <taxon>Pseudomonadati</taxon>
        <taxon>Pseudomonadota</taxon>
        <taxon>Alphaproteobacteria</taxon>
        <taxon>Hyphomicrobiales</taxon>
        <taxon>Rhizobiaceae</taxon>
        <taxon>Rhizobium/Agrobacterium group</taxon>
        <taxon>Rhizobium</taxon>
    </lineage>
</organism>
<dbReference type="Pfam" id="PF05708">
    <property type="entry name" value="Peptidase_C92"/>
    <property type="match status" value="1"/>
</dbReference>
<protein>
    <recommendedName>
        <fullName evidence="3">Permuted papain-like amidase YaeF/Yiix C92 family enzyme</fullName>
    </recommendedName>
</protein>
<gene>
    <name evidence="1" type="ORF">EEQ99_02300</name>
</gene>
<evidence type="ECO:0008006" key="3">
    <source>
        <dbReference type="Google" id="ProtNLM"/>
    </source>
</evidence>
<dbReference type="InterPro" id="IPR038765">
    <property type="entry name" value="Papain-like_cys_pep_sf"/>
</dbReference>
<dbReference type="AlphaFoldDB" id="A0A432NXN2"/>
<proteinExistence type="predicted"/>
<dbReference type="SUPFAM" id="SSF54001">
    <property type="entry name" value="Cysteine proteinases"/>
    <property type="match status" value="1"/>
</dbReference>
<accession>A0A432NXN2</accession>
<evidence type="ECO:0000313" key="1">
    <source>
        <dbReference type="EMBL" id="RUM04407.1"/>
    </source>
</evidence>
<name>A0A432NXN2_9HYPH</name>
<dbReference type="InterPro" id="IPR024453">
    <property type="entry name" value="Peptidase_C92"/>
</dbReference>
<comment type="caution">
    <text evidence="1">The sequence shown here is derived from an EMBL/GenBank/DDBJ whole genome shotgun (WGS) entry which is preliminary data.</text>
</comment>
<reference evidence="1 2" key="1">
    <citation type="journal article" date="2015" name="Int. J. Syst. Evol. Microbiol.">
        <title>Rhizobium anhuiense sp. nov., isolated from effective nodules of Vicia faba and Pisum sativum.</title>
        <authorList>
            <person name="Zhang Y.J."/>
            <person name="Zheng W.T."/>
            <person name="Everall I."/>
            <person name="Young J.P."/>
            <person name="Zhang X.X."/>
            <person name="Tian C.F."/>
            <person name="Sui X.H."/>
            <person name="Wang E.T."/>
            <person name="Chen W.X."/>
        </authorList>
    </citation>
    <scope>NUCLEOTIDE SEQUENCE [LARGE SCALE GENOMIC DNA]</scope>
    <source>
        <strain evidence="1 2">CCBAU 23252</strain>
    </source>
</reference>
<sequence length="422" mass="47686">MKRIDINTVEPGDILFTARPGKVSKSIRFATKGIVSHAMICVQLGSFIDSTAEGVQARNLQRELFNEDELIFQFRLKDPVGQEVLSKVIDYARAEIGARYSLPEAMRSVAGMRKPRSNRQFCSRLVARVYKKAGLDLVPDADYCSPEDLRLSPLLVEIPVQTETVSEEETRWRETNANPVRDTHQAHNAILDVARSFDPGIESLNDLYPLLANRPDVDPEIAAVLRESGYLDLWRIEIETFPWRYDQTLIATMTDPGQMAQLREYCIGTVIEAYSGGMRFAVNLVQLQALQSQYGGESFRLWVELYETLVLNDQARREVAFTWLSEHHPDDLKRHMEQIEPHSPYWYSIVDRVEPKLAALSRLGVAAEEDLNVCSSCGDQPAAAYRVVNGAQTMPGVPSLRLCNDCIEIRRDMGNILAPFLP</sequence>
<dbReference type="Gene3D" id="3.90.1720.10">
    <property type="entry name" value="endopeptidase domain like (from Nostoc punctiforme)"/>
    <property type="match status" value="1"/>
</dbReference>
<dbReference type="Proteomes" id="UP000273611">
    <property type="component" value="Unassembled WGS sequence"/>
</dbReference>
<evidence type="ECO:0000313" key="2">
    <source>
        <dbReference type="Proteomes" id="UP000273611"/>
    </source>
</evidence>
<dbReference type="RefSeq" id="WP_127429958.1">
    <property type="nucleotide sequence ID" value="NZ_BMFI01000003.1"/>
</dbReference>
<dbReference type="EMBL" id="RIBW01000001">
    <property type="protein sequence ID" value="RUM04407.1"/>
    <property type="molecule type" value="Genomic_DNA"/>
</dbReference>